<evidence type="ECO:0000313" key="1">
    <source>
        <dbReference type="EMBL" id="KAI4455507.1"/>
    </source>
</evidence>
<proteinExistence type="predicted"/>
<dbReference type="Proteomes" id="UP001056778">
    <property type="component" value="Chromosome 9"/>
</dbReference>
<evidence type="ECO:0000313" key="2">
    <source>
        <dbReference type="Proteomes" id="UP001056778"/>
    </source>
</evidence>
<gene>
    <name evidence="1" type="ORF">MML48_9g00000488</name>
</gene>
<keyword evidence="2" id="KW-1185">Reference proteome</keyword>
<reference evidence="1" key="1">
    <citation type="submission" date="2022-04" db="EMBL/GenBank/DDBJ databases">
        <title>Chromosome-scale genome assembly of Holotrichia oblita Faldermann.</title>
        <authorList>
            <person name="Rongchong L."/>
        </authorList>
    </citation>
    <scope>NUCLEOTIDE SEQUENCE</scope>
    <source>
        <strain evidence="1">81SQS9</strain>
    </source>
</reference>
<accession>A0ACB9SP30</accession>
<name>A0ACB9SP30_HOLOL</name>
<sequence length="466" mass="53614">MELLSTIVEQSNKYPLQKNTSLDLFTDELHVFLGILLFSVYGKYPNRRIYWSNEDDVPKIVQDSMRLNRFEKILKHIHFSGNAALVQEDRLYKIRPLIDKLAKNLRQHGGLQEHLSIDESMVSYYGKHYAKQYIRGKPIRFGFKNWALCTNEGYMVGFDIYTGNNSSLEKHFGVGGDIVLALLQQTEVPKNQGYKIYFDNYFTSLPLLAHLSAQKYCATGTIRENRIEQCPVPMQWKDNKVVSIASNFEDNSIGNVTRWDRVSKSKKNLPRPKIVAGYNKGMGGVDKLDGLVAVYRTRIRQRKWYWPLVGYLLDVSVVNGWLLMKRLKPDGNNAQSLLAFRRYIALTLLKSFGSKPHQGRVSNPLTDVRFDNTGHMIICNNTDRRCKHCGKKNARDTSAFESRQKILESFNAFSSKDEQDSHLSGLISFSAPQRRRPRNIYASDSDENLQHRQGNGAVLFYKVRLP</sequence>
<protein>
    <submittedName>
        <fullName evidence="1">Transposase is4</fullName>
    </submittedName>
</protein>
<comment type="caution">
    <text evidence="1">The sequence shown here is derived from an EMBL/GenBank/DDBJ whole genome shotgun (WGS) entry which is preliminary data.</text>
</comment>
<organism evidence="1 2">
    <name type="scientific">Holotrichia oblita</name>
    <name type="common">Chafer beetle</name>
    <dbReference type="NCBI Taxonomy" id="644536"/>
    <lineage>
        <taxon>Eukaryota</taxon>
        <taxon>Metazoa</taxon>
        <taxon>Ecdysozoa</taxon>
        <taxon>Arthropoda</taxon>
        <taxon>Hexapoda</taxon>
        <taxon>Insecta</taxon>
        <taxon>Pterygota</taxon>
        <taxon>Neoptera</taxon>
        <taxon>Endopterygota</taxon>
        <taxon>Coleoptera</taxon>
        <taxon>Polyphaga</taxon>
        <taxon>Scarabaeiformia</taxon>
        <taxon>Scarabaeidae</taxon>
        <taxon>Melolonthinae</taxon>
        <taxon>Holotrichia</taxon>
    </lineage>
</organism>
<dbReference type="EMBL" id="CM043023">
    <property type="protein sequence ID" value="KAI4455507.1"/>
    <property type="molecule type" value="Genomic_DNA"/>
</dbReference>